<dbReference type="RefSeq" id="WP_095123076.1">
    <property type="nucleotide sequence ID" value="NZ_LT906454.1"/>
</dbReference>
<dbReference type="KEGG" id="saco:SAME_01581"/>
<protein>
    <submittedName>
        <fullName evidence="1">Phage protein</fullName>
    </submittedName>
</protein>
<dbReference type="EMBL" id="LT906454">
    <property type="protein sequence ID" value="SNV42739.1"/>
    <property type="molecule type" value="Genomic_DNA"/>
</dbReference>
<name>A0A239X853_STRAI</name>
<sequence>MSQMKKIASLLAELEQNNRTIIEITQRNQTIRFDIQDLLSPKETKVAEKEPAPTFTKEDVRKVLVRKAAGGFKEEVKALLKAYGAESLSTLDATHYGAVIEEAGGIGND</sequence>
<dbReference type="Proteomes" id="UP000215144">
    <property type="component" value="Chromosome 1"/>
</dbReference>
<accession>A0A239X853</accession>
<evidence type="ECO:0000313" key="1">
    <source>
        <dbReference type="EMBL" id="SNV42739.1"/>
    </source>
</evidence>
<evidence type="ECO:0000313" key="2">
    <source>
        <dbReference type="Proteomes" id="UP000215144"/>
    </source>
</evidence>
<dbReference type="OrthoDB" id="1667378at2"/>
<dbReference type="AlphaFoldDB" id="A0A239X853"/>
<organism evidence="1 2">
    <name type="scientific">Streptococcus acidominimus</name>
    <dbReference type="NCBI Taxonomy" id="1326"/>
    <lineage>
        <taxon>Bacteria</taxon>
        <taxon>Bacillati</taxon>
        <taxon>Bacillota</taxon>
        <taxon>Bacilli</taxon>
        <taxon>Lactobacillales</taxon>
        <taxon>Streptococcaceae</taxon>
        <taxon>Streptococcus</taxon>
    </lineage>
</organism>
<reference evidence="1 2" key="1">
    <citation type="submission" date="2017-06" db="EMBL/GenBank/DDBJ databases">
        <authorList>
            <consortium name="Pathogen Informatics"/>
        </authorList>
    </citation>
    <scope>NUCLEOTIDE SEQUENCE [LARGE SCALE GENOMIC DNA]</scope>
    <source>
        <strain evidence="1 2">NCTC11291</strain>
    </source>
</reference>
<proteinExistence type="predicted"/>
<gene>
    <name evidence="1" type="ORF">SAMEA4504048_01581</name>
</gene>